<organism evidence="3 4">
    <name type="scientific">Jacana jacana</name>
    <name type="common">Wattled jacana</name>
    <name type="synonym">Parra jacana</name>
    <dbReference type="NCBI Taxonomy" id="54508"/>
    <lineage>
        <taxon>Eukaryota</taxon>
        <taxon>Metazoa</taxon>
        <taxon>Chordata</taxon>
        <taxon>Craniata</taxon>
        <taxon>Vertebrata</taxon>
        <taxon>Euteleostomi</taxon>
        <taxon>Archelosauria</taxon>
        <taxon>Archosauria</taxon>
        <taxon>Dinosauria</taxon>
        <taxon>Saurischia</taxon>
        <taxon>Theropoda</taxon>
        <taxon>Coelurosauria</taxon>
        <taxon>Aves</taxon>
        <taxon>Neognathae</taxon>
        <taxon>Neoaves</taxon>
        <taxon>Charadriiformes</taxon>
        <taxon>Jacanidae</taxon>
        <taxon>Jacana</taxon>
    </lineage>
</organism>
<feature type="chain" id="PRO_5029812890" evidence="1">
    <location>
        <begin position="16"/>
        <end position="113"/>
    </location>
</feature>
<dbReference type="Gene3D" id="2.60.40.10">
    <property type="entry name" value="Immunoglobulins"/>
    <property type="match status" value="1"/>
</dbReference>
<dbReference type="AlphaFoldDB" id="A0A7L2Y6E5"/>
<feature type="non-terminal residue" evidence="3">
    <location>
        <position position="1"/>
    </location>
</feature>
<feature type="non-terminal residue" evidence="3">
    <location>
        <position position="113"/>
    </location>
</feature>
<feature type="signal peptide" evidence="1">
    <location>
        <begin position="1"/>
        <end position="15"/>
    </location>
</feature>
<gene>
    <name evidence="3" type="primary">Tmigd2</name>
    <name evidence="3" type="ORF">JACJAC_R14741</name>
</gene>
<dbReference type="PROSITE" id="PS50835">
    <property type="entry name" value="IG_LIKE"/>
    <property type="match status" value="1"/>
</dbReference>
<keyword evidence="4" id="KW-1185">Reference proteome</keyword>
<proteinExistence type="predicted"/>
<comment type="caution">
    <text evidence="3">The sequence shown here is derived from an EMBL/GenBank/DDBJ whole genome shotgun (WGS) entry which is preliminary data.</text>
</comment>
<dbReference type="InterPro" id="IPR007110">
    <property type="entry name" value="Ig-like_dom"/>
</dbReference>
<evidence type="ECO:0000313" key="4">
    <source>
        <dbReference type="Proteomes" id="UP000550086"/>
    </source>
</evidence>
<evidence type="ECO:0000259" key="2">
    <source>
        <dbReference type="PROSITE" id="PS50835"/>
    </source>
</evidence>
<name>A0A7L2Y6E5_JACJC</name>
<dbReference type="SUPFAM" id="SSF48726">
    <property type="entry name" value="Immunoglobulin"/>
    <property type="match status" value="1"/>
</dbReference>
<evidence type="ECO:0000313" key="3">
    <source>
        <dbReference type="EMBL" id="NXS91010.1"/>
    </source>
</evidence>
<keyword evidence="1" id="KW-0732">Signal</keyword>
<feature type="domain" description="Ig-like" evidence="2">
    <location>
        <begin position="9"/>
        <end position="113"/>
    </location>
</feature>
<dbReference type="EMBL" id="VZTM01001746">
    <property type="protein sequence ID" value="NXS91010.1"/>
    <property type="molecule type" value="Genomic_DNA"/>
</dbReference>
<evidence type="ECO:0000256" key="1">
    <source>
        <dbReference type="SAM" id="SignalP"/>
    </source>
</evidence>
<reference evidence="3 4" key="1">
    <citation type="submission" date="2019-09" db="EMBL/GenBank/DDBJ databases">
        <title>Bird 10,000 Genomes (B10K) Project - Family phase.</title>
        <authorList>
            <person name="Zhang G."/>
        </authorList>
    </citation>
    <scope>NUCLEOTIDE SEQUENCE [LARGE SCALE GENOMIC DNA]</scope>
    <source>
        <strain evidence="3">B10K-DU-002-59</strain>
        <tissue evidence="3">Muscle</tissue>
    </source>
</reference>
<sequence>MWGLGILIPLLGASAVQVSQDPGEARVTAGDKVALGCQVLVSGPWDLLRLEWVKDTEHRVLCDTRLHPTALAFPITCTSRLRLAWNPPLATLSLLQAQRNDSGRYLCRITIEI</sequence>
<accession>A0A7L2Y6E5</accession>
<protein>
    <submittedName>
        <fullName evidence="3">TMIG2 protein</fullName>
    </submittedName>
</protein>
<dbReference type="Proteomes" id="UP000550086">
    <property type="component" value="Unassembled WGS sequence"/>
</dbReference>
<dbReference type="InterPro" id="IPR013783">
    <property type="entry name" value="Ig-like_fold"/>
</dbReference>
<dbReference type="InterPro" id="IPR036179">
    <property type="entry name" value="Ig-like_dom_sf"/>
</dbReference>
<dbReference type="OrthoDB" id="10012075at2759"/>